<feature type="region of interest" description="Disordered" evidence="1">
    <location>
        <begin position="110"/>
        <end position="145"/>
    </location>
</feature>
<protein>
    <submittedName>
        <fullName evidence="2">Uncharacterized protein</fullName>
    </submittedName>
</protein>
<comment type="caution">
    <text evidence="2">The sequence shown here is derived from an EMBL/GenBank/DDBJ whole genome shotgun (WGS) entry which is preliminary data.</text>
</comment>
<dbReference type="Proteomes" id="UP000324748">
    <property type="component" value="Unassembled WGS sequence"/>
</dbReference>
<sequence length="170" mass="18722">MVNCVHIDTLSLDLKPIDADGRPSSDVVSIRLHVHPTRLIGKRGRLDETRNTANTSSGMRLKSDGKNGTDLCRAVPLQEPIPVDRPNQCALMLMPHQIGENVDITSLRCPSQSFSSDPQIVQQKDADRGEDFEADRPAGDWTETVDSLLPIGKPSLWRTKSNQSLQSVQA</sequence>
<evidence type="ECO:0000313" key="3">
    <source>
        <dbReference type="Proteomes" id="UP000324748"/>
    </source>
</evidence>
<feature type="region of interest" description="Disordered" evidence="1">
    <location>
        <begin position="43"/>
        <end position="67"/>
    </location>
</feature>
<feature type="compositionally biased region" description="Basic and acidic residues" evidence="1">
    <location>
        <begin position="124"/>
        <end position="138"/>
    </location>
</feature>
<dbReference type="EMBL" id="VSWC01000067">
    <property type="protein sequence ID" value="KAA1096083.1"/>
    <property type="molecule type" value="Genomic_DNA"/>
</dbReference>
<organism evidence="2 3">
    <name type="scientific">Puccinia graminis f. sp. tritici</name>
    <dbReference type="NCBI Taxonomy" id="56615"/>
    <lineage>
        <taxon>Eukaryota</taxon>
        <taxon>Fungi</taxon>
        <taxon>Dikarya</taxon>
        <taxon>Basidiomycota</taxon>
        <taxon>Pucciniomycotina</taxon>
        <taxon>Pucciniomycetes</taxon>
        <taxon>Pucciniales</taxon>
        <taxon>Pucciniaceae</taxon>
        <taxon>Puccinia</taxon>
    </lineage>
</organism>
<proteinExistence type="predicted"/>
<evidence type="ECO:0000313" key="2">
    <source>
        <dbReference type="EMBL" id="KAA1096083.1"/>
    </source>
</evidence>
<name>A0A5B0P4R2_PUCGR</name>
<accession>A0A5B0P4R2</accession>
<gene>
    <name evidence="2" type="ORF">PGT21_004483</name>
</gene>
<reference evidence="2 3" key="1">
    <citation type="submission" date="2019-05" db="EMBL/GenBank/DDBJ databases">
        <title>Emergence of the Ug99 lineage of the wheat stem rust pathogen through somatic hybridization.</title>
        <authorList>
            <person name="Li F."/>
            <person name="Upadhyaya N.M."/>
            <person name="Sperschneider J."/>
            <person name="Matny O."/>
            <person name="Nguyen-Phuc H."/>
            <person name="Mago R."/>
            <person name="Raley C."/>
            <person name="Miller M.E."/>
            <person name="Silverstein K.A.T."/>
            <person name="Henningsen E."/>
            <person name="Hirsch C.D."/>
            <person name="Visser B."/>
            <person name="Pretorius Z.A."/>
            <person name="Steffenson B.J."/>
            <person name="Schwessinger B."/>
            <person name="Dodds P.N."/>
            <person name="Figueroa M."/>
        </authorList>
    </citation>
    <scope>NUCLEOTIDE SEQUENCE [LARGE SCALE GENOMIC DNA]</scope>
    <source>
        <strain evidence="2">21-0</strain>
    </source>
</reference>
<dbReference type="AlphaFoldDB" id="A0A5B0P4R2"/>
<evidence type="ECO:0000256" key="1">
    <source>
        <dbReference type="SAM" id="MobiDB-lite"/>
    </source>
</evidence>
<keyword evidence="3" id="KW-1185">Reference proteome</keyword>
<feature type="compositionally biased region" description="Polar residues" evidence="1">
    <location>
        <begin position="110"/>
        <end position="122"/>
    </location>
</feature>